<sequence>MKVFFDHNMSPALARALRELFRDQHEIAILSEKFARTATDIEWISGLNREGRWIVISEDRRITRNHAEYTAFRNSKLVGIFLAKAVHKAPVVKKMERILAVWPALEVLSETVEGGAMFELPINGTRVRQLKS</sequence>
<dbReference type="InterPro" id="IPR041375">
    <property type="entry name" value="VapC45_PIN-like"/>
</dbReference>
<protein>
    <recommendedName>
        <fullName evidence="1">VapC45 PIN like domain-containing protein</fullName>
    </recommendedName>
</protein>
<name>A0ABQ6DC49_9HYPH</name>
<comment type="caution">
    <text evidence="2">The sequence shown here is derived from an EMBL/GenBank/DDBJ whole genome shotgun (WGS) entry which is preliminary data.</text>
</comment>
<proteinExistence type="predicted"/>
<dbReference type="Proteomes" id="UP001156881">
    <property type="component" value="Unassembled WGS sequence"/>
</dbReference>
<reference evidence="3" key="1">
    <citation type="journal article" date="2019" name="Int. J. Syst. Evol. Microbiol.">
        <title>The Global Catalogue of Microorganisms (GCM) 10K type strain sequencing project: providing services to taxonomists for standard genome sequencing and annotation.</title>
        <authorList>
            <consortium name="The Broad Institute Genomics Platform"/>
            <consortium name="The Broad Institute Genome Sequencing Center for Infectious Disease"/>
            <person name="Wu L."/>
            <person name="Ma J."/>
        </authorList>
    </citation>
    <scope>NUCLEOTIDE SEQUENCE [LARGE SCALE GENOMIC DNA]</scope>
    <source>
        <strain evidence="3">NBRC 107710</strain>
    </source>
</reference>
<evidence type="ECO:0000313" key="2">
    <source>
        <dbReference type="EMBL" id="GLS47058.1"/>
    </source>
</evidence>
<accession>A0ABQ6DC49</accession>
<feature type="domain" description="VapC45 PIN like" evidence="1">
    <location>
        <begin position="1"/>
        <end position="84"/>
    </location>
</feature>
<keyword evidence="3" id="KW-1185">Reference proteome</keyword>
<organism evidence="2 3">
    <name type="scientific">Methylobacterium brachythecii</name>
    <dbReference type="NCBI Taxonomy" id="1176177"/>
    <lineage>
        <taxon>Bacteria</taxon>
        <taxon>Pseudomonadati</taxon>
        <taxon>Pseudomonadota</taxon>
        <taxon>Alphaproteobacteria</taxon>
        <taxon>Hyphomicrobiales</taxon>
        <taxon>Methylobacteriaceae</taxon>
        <taxon>Methylobacterium</taxon>
    </lineage>
</organism>
<evidence type="ECO:0000313" key="3">
    <source>
        <dbReference type="Proteomes" id="UP001156881"/>
    </source>
</evidence>
<gene>
    <name evidence="2" type="ORF">GCM10007884_50600</name>
</gene>
<dbReference type="Pfam" id="PF18478">
    <property type="entry name" value="PIN_10"/>
    <property type="match status" value="1"/>
</dbReference>
<dbReference type="EMBL" id="BSPG01000074">
    <property type="protein sequence ID" value="GLS47058.1"/>
    <property type="molecule type" value="Genomic_DNA"/>
</dbReference>
<evidence type="ECO:0000259" key="1">
    <source>
        <dbReference type="Pfam" id="PF18478"/>
    </source>
</evidence>
<dbReference type="RefSeq" id="WP_183509305.1">
    <property type="nucleotide sequence ID" value="NZ_BSPG01000074.1"/>
</dbReference>